<dbReference type="Gramene" id="KCW67938">
    <property type="protein sequence ID" value="KCW67938"/>
    <property type="gene ID" value="EUGRSUZ_F01636"/>
</dbReference>
<dbReference type="AlphaFoldDB" id="A0A059BPE8"/>
<sequence length="86" mass="9833">MVRVTRIPNSPPKKEEKKHHREASSLLLQLLHLLLRPFRLSKKPQENESPRKKEPQKASRASQLLLSCLSKRRGQGLEDVLFAGDG</sequence>
<accession>A0A059BPE8</accession>
<organism evidence="2">
    <name type="scientific">Eucalyptus grandis</name>
    <name type="common">Flooded gum</name>
    <dbReference type="NCBI Taxonomy" id="71139"/>
    <lineage>
        <taxon>Eukaryota</taxon>
        <taxon>Viridiplantae</taxon>
        <taxon>Streptophyta</taxon>
        <taxon>Embryophyta</taxon>
        <taxon>Tracheophyta</taxon>
        <taxon>Spermatophyta</taxon>
        <taxon>Magnoliopsida</taxon>
        <taxon>eudicotyledons</taxon>
        <taxon>Gunneridae</taxon>
        <taxon>Pentapetalae</taxon>
        <taxon>rosids</taxon>
        <taxon>malvids</taxon>
        <taxon>Myrtales</taxon>
        <taxon>Myrtaceae</taxon>
        <taxon>Myrtoideae</taxon>
        <taxon>Eucalypteae</taxon>
        <taxon>Eucalyptus</taxon>
    </lineage>
</organism>
<reference evidence="2" key="1">
    <citation type="submission" date="2013-07" db="EMBL/GenBank/DDBJ databases">
        <title>The genome of Eucalyptus grandis.</title>
        <authorList>
            <person name="Schmutz J."/>
            <person name="Hayes R."/>
            <person name="Myburg A."/>
            <person name="Tuskan G."/>
            <person name="Grattapaglia D."/>
            <person name="Rokhsar D.S."/>
        </authorList>
    </citation>
    <scope>NUCLEOTIDE SEQUENCE</scope>
    <source>
        <tissue evidence="2">Leaf extractions</tissue>
    </source>
</reference>
<protein>
    <submittedName>
        <fullName evidence="2">Uncharacterized protein</fullName>
    </submittedName>
</protein>
<feature type="compositionally biased region" description="Basic and acidic residues" evidence="1">
    <location>
        <begin position="43"/>
        <end position="57"/>
    </location>
</feature>
<evidence type="ECO:0000256" key="1">
    <source>
        <dbReference type="SAM" id="MobiDB-lite"/>
    </source>
</evidence>
<feature type="region of interest" description="Disordered" evidence="1">
    <location>
        <begin position="1"/>
        <end position="22"/>
    </location>
</feature>
<proteinExistence type="predicted"/>
<dbReference type="InParanoid" id="A0A059BPE8"/>
<name>A0A059BPE8_EUCGR</name>
<feature type="region of interest" description="Disordered" evidence="1">
    <location>
        <begin position="39"/>
        <end position="62"/>
    </location>
</feature>
<dbReference type="EMBL" id="KK198758">
    <property type="protein sequence ID" value="KCW67938.1"/>
    <property type="molecule type" value="Genomic_DNA"/>
</dbReference>
<gene>
    <name evidence="2" type="ORF">EUGRSUZ_F01636</name>
</gene>
<evidence type="ECO:0000313" key="2">
    <source>
        <dbReference type="EMBL" id="KCW67938.1"/>
    </source>
</evidence>